<feature type="domain" description="CCT" evidence="11">
    <location>
        <begin position="544"/>
        <end position="586"/>
    </location>
</feature>
<keyword evidence="9" id="KW-0472">Membrane</keyword>
<comment type="caution">
    <text evidence="6">Lacks conserved residue(s) required for the propagation of feature annotation.</text>
</comment>
<gene>
    <name evidence="12" type="ORF">C5167_034972</name>
</gene>
<reference evidence="12 13" key="1">
    <citation type="journal article" date="2018" name="Science">
        <title>The opium poppy genome and morphinan production.</title>
        <authorList>
            <person name="Guo L."/>
            <person name="Winzer T."/>
            <person name="Yang X."/>
            <person name="Li Y."/>
            <person name="Ning Z."/>
            <person name="He Z."/>
            <person name="Teodor R."/>
            <person name="Lu Y."/>
            <person name="Bowser T.A."/>
            <person name="Graham I.A."/>
            <person name="Ye K."/>
        </authorList>
    </citation>
    <scope>NUCLEOTIDE SEQUENCE [LARGE SCALE GENOMIC DNA]</scope>
    <source>
        <strain evidence="13">cv. HN1</strain>
        <tissue evidence="12">Leaves</tissue>
    </source>
</reference>
<name>A0A4Y7KHJ1_PAPSO</name>
<organism evidence="12 13">
    <name type="scientific">Papaver somniferum</name>
    <name type="common">Opium poppy</name>
    <dbReference type="NCBI Taxonomy" id="3469"/>
    <lineage>
        <taxon>Eukaryota</taxon>
        <taxon>Viridiplantae</taxon>
        <taxon>Streptophyta</taxon>
        <taxon>Embryophyta</taxon>
        <taxon>Tracheophyta</taxon>
        <taxon>Spermatophyta</taxon>
        <taxon>Magnoliopsida</taxon>
        <taxon>Ranunculales</taxon>
        <taxon>Papaveraceae</taxon>
        <taxon>Papaveroideae</taxon>
        <taxon>Papaver</taxon>
    </lineage>
</organism>
<feature type="compositionally biased region" description="Polar residues" evidence="8">
    <location>
        <begin position="409"/>
        <end position="418"/>
    </location>
</feature>
<dbReference type="AlphaFoldDB" id="A0A4Y7KHJ1"/>
<feature type="region of interest" description="Disordered" evidence="8">
    <location>
        <begin position="395"/>
        <end position="431"/>
    </location>
</feature>
<dbReference type="OMA" id="SIEVICN"/>
<sequence>MMRGGSAAGGGGYNKLDRVVVEMEKRKEDAVGGGGGGNNNNNSSMPFVDRSKVRILLCDNNNKSSDEVFTLLCKCSYQVTSARTPRQVIDALNAEGRDIDIILSEVDLPISKGLKMLKYIMRDKELQRIPIIMMSAQDDVSVVVKCLKRGAADYLVKPLRTNELLNLWTHMWRRRQMLGLVEKNILSYDIDLAVSDPSDPNTNSLTLFSMTQTISLARPTIGKMMDLMEQPINCFCLSCIFMFLLCFPFQFIATTFAESPLKNSSELQLDAPGPSDQRNGQVSTIFKKSGLKFGKSSAFFTYVKTGATADNRSVAGCMDENASRSVQPSGPSREYTFQTCSNKQQGSDIGRQETGISLENYCVNEVIPSRDNVPGITNVGRFYTRHTSLERQNEWNTKEGGSRTIDFGRQNTPLTPLRNQDGRISKEEEQSSKLLLAPRNDVQVNVSRGQGHPPFPYYLPGMMNQVMIPSPAQLYQGNLQNMSSNCTSTLSPCIPLQQHANVPGMASFPYYPFMQHGQMTTTHMWPPVAGVPSSEVKPTQVERREAALVKFRQKRKDKCFDKKVRYINRKKLAERRPRVRGQFVRLANSIEVDLNGQPAVDDSDGDEEEDVDE</sequence>
<dbReference type="SUPFAM" id="SSF52172">
    <property type="entry name" value="CheY-like"/>
    <property type="match status" value="1"/>
</dbReference>
<protein>
    <submittedName>
        <fullName evidence="12">Uncharacterized protein</fullName>
    </submittedName>
</protein>
<dbReference type="GO" id="GO:0048511">
    <property type="term" value="P:rhythmic process"/>
    <property type="evidence" value="ECO:0007669"/>
    <property type="project" value="UniProtKB-KW"/>
</dbReference>
<evidence type="ECO:0000256" key="2">
    <source>
        <dbReference type="ARBA" id="ARBA00010330"/>
    </source>
</evidence>
<dbReference type="Gramene" id="RZC71820">
    <property type="protein sequence ID" value="RZC71820"/>
    <property type="gene ID" value="C5167_034972"/>
</dbReference>
<dbReference type="GO" id="GO:0000160">
    <property type="term" value="P:phosphorelay signal transduction system"/>
    <property type="evidence" value="ECO:0007669"/>
    <property type="project" value="UniProtKB-KW"/>
</dbReference>
<dbReference type="Pfam" id="PF06203">
    <property type="entry name" value="CCT"/>
    <property type="match status" value="1"/>
</dbReference>
<feature type="compositionally biased region" description="Basic and acidic residues" evidence="8">
    <location>
        <begin position="420"/>
        <end position="431"/>
    </location>
</feature>
<feature type="compositionally biased region" description="Acidic residues" evidence="8">
    <location>
        <begin position="601"/>
        <end position="613"/>
    </location>
</feature>
<evidence type="ECO:0000256" key="8">
    <source>
        <dbReference type="SAM" id="MobiDB-lite"/>
    </source>
</evidence>
<dbReference type="InterPro" id="IPR045279">
    <property type="entry name" value="ARR-like"/>
</dbReference>
<evidence type="ECO:0000256" key="9">
    <source>
        <dbReference type="SAM" id="Phobius"/>
    </source>
</evidence>
<dbReference type="PANTHER" id="PTHR43874:SF1">
    <property type="entry name" value="TWO-COMPONENT RESPONSE REGULATOR-LIKE APRR1"/>
    <property type="match status" value="1"/>
</dbReference>
<keyword evidence="9" id="KW-1133">Transmembrane helix</keyword>
<dbReference type="PANTHER" id="PTHR43874">
    <property type="entry name" value="TWO-COMPONENT RESPONSE REGULATOR"/>
    <property type="match status" value="1"/>
</dbReference>
<comment type="subcellular location">
    <subcellularLocation>
        <location evidence="1 7">Nucleus</location>
    </subcellularLocation>
</comment>
<comment type="similarity">
    <text evidence="2">Belongs to the ARR-like family.</text>
</comment>
<evidence type="ECO:0000256" key="5">
    <source>
        <dbReference type="ARBA" id="ARBA00023242"/>
    </source>
</evidence>
<evidence type="ECO:0000256" key="4">
    <source>
        <dbReference type="ARBA" id="ARBA00023108"/>
    </source>
</evidence>
<evidence type="ECO:0000313" key="13">
    <source>
        <dbReference type="Proteomes" id="UP000316621"/>
    </source>
</evidence>
<keyword evidence="4" id="KW-0090">Biological rhythms</keyword>
<dbReference type="EMBL" id="CM010721">
    <property type="protein sequence ID" value="RZC71820.1"/>
    <property type="molecule type" value="Genomic_DNA"/>
</dbReference>
<evidence type="ECO:0000256" key="1">
    <source>
        <dbReference type="ARBA" id="ARBA00004123"/>
    </source>
</evidence>
<evidence type="ECO:0000256" key="3">
    <source>
        <dbReference type="ARBA" id="ARBA00023012"/>
    </source>
</evidence>
<keyword evidence="13" id="KW-1185">Reference proteome</keyword>
<keyword evidence="5 7" id="KW-0539">Nucleus</keyword>
<evidence type="ECO:0000259" key="10">
    <source>
        <dbReference type="PROSITE" id="PS50110"/>
    </source>
</evidence>
<accession>A0A4Y7KHJ1</accession>
<feature type="region of interest" description="Disordered" evidence="8">
    <location>
        <begin position="594"/>
        <end position="613"/>
    </location>
</feature>
<dbReference type="SMART" id="SM00448">
    <property type="entry name" value="REC"/>
    <property type="match status" value="1"/>
</dbReference>
<dbReference type="PROSITE" id="PS50110">
    <property type="entry name" value="RESPONSE_REGULATORY"/>
    <property type="match status" value="1"/>
</dbReference>
<dbReference type="PROSITE" id="PS51017">
    <property type="entry name" value="CCT"/>
    <property type="match status" value="1"/>
</dbReference>
<evidence type="ECO:0000256" key="6">
    <source>
        <dbReference type="PROSITE-ProRule" id="PRU00169"/>
    </source>
</evidence>
<keyword evidence="3" id="KW-0902">Two-component regulatory system</keyword>
<evidence type="ECO:0000259" key="11">
    <source>
        <dbReference type="PROSITE" id="PS51017"/>
    </source>
</evidence>
<dbReference type="Proteomes" id="UP000316621">
    <property type="component" value="Chromosome 7"/>
</dbReference>
<evidence type="ECO:0000313" key="12">
    <source>
        <dbReference type="EMBL" id="RZC71820.1"/>
    </source>
</evidence>
<keyword evidence="9" id="KW-0812">Transmembrane</keyword>
<dbReference type="InterPro" id="IPR010402">
    <property type="entry name" value="CCT_domain"/>
</dbReference>
<dbReference type="GO" id="GO:0009736">
    <property type="term" value="P:cytokinin-activated signaling pathway"/>
    <property type="evidence" value="ECO:0007669"/>
    <property type="project" value="InterPro"/>
</dbReference>
<dbReference type="STRING" id="3469.A0A4Y7KHJ1"/>
<dbReference type="GO" id="GO:0005634">
    <property type="term" value="C:nucleus"/>
    <property type="evidence" value="ECO:0007669"/>
    <property type="project" value="UniProtKB-SubCell"/>
</dbReference>
<proteinExistence type="inferred from homology"/>
<dbReference type="Pfam" id="PF00072">
    <property type="entry name" value="Response_reg"/>
    <property type="match status" value="1"/>
</dbReference>
<feature type="domain" description="Response regulatory" evidence="10">
    <location>
        <begin position="54"/>
        <end position="172"/>
    </location>
</feature>
<dbReference type="InterPro" id="IPR011006">
    <property type="entry name" value="CheY-like_superfamily"/>
</dbReference>
<evidence type="ECO:0000256" key="7">
    <source>
        <dbReference type="PROSITE-ProRule" id="PRU00357"/>
    </source>
</evidence>
<dbReference type="Gene3D" id="3.40.50.2300">
    <property type="match status" value="1"/>
</dbReference>
<feature type="transmembrane region" description="Helical" evidence="9">
    <location>
        <begin position="232"/>
        <end position="253"/>
    </location>
</feature>
<dbReference type="InterPro" id="IPR001789">
    <property type="entry name" value="Sig_transdc_resp-reg_receiver"/>
</dbReference>